<dbReference type="RefSeq" id="WP_209762449.1">
    <property type="nucleotide sequence ID" value="NZ_JAGINP010000001.1"/>
</dbReference>
<evidence type="ECO:0000259" key="1">
    <source>
        <dbReference type="Pfam" id="PF08241"/>
    </source>
</evidence>
<dbReference type="InterPro" id="IPR013216">
    <property type="entry name" value="Methyltransf_11"/>
</dbReference>
<dbReference type="CDD" id="cd02440">
    <property type="entry name" value="AdoMet_MTases"/>
    <property type="match status" value="1"/>
</dbReference>
<evidence type="ECO:0000313" key="3">
    <source>
        <dbReference type="Proteomes" id="UP000781958"/>
    </source>
</evidence>
<dbReference type="GO" id="GO:0032259">
    <property type="term" value="P:methylation"/>
    <property type="evidence" value="ECO:0007669"/>
    <property type="project" value="UniProtKB-KW"/>
</dbReference>
<dbReference type="PANTHER" id="PTHR43591:SF24">
    <property type="entry name" value="2-METHOXY-6-POLYPRENYL-1,4-BENZOQUINOL METHYLASE, MITOCHONDRIAL"/>
    <property type="match status" value="1"/>
</dbReference>
<dbReference type="Gene3D" id="3.40.50.150">
    <property type="entry name" value="Vaccinia Virus protein VP39"/>
    <property type="match status" value="1"/>
</dbReference>
<dbReference type="Proteomes" id="UP000781958">
    <property type="component" value="Unassembled WGS sequence"/>
</dbReference>
<comment type="caution">
    <text evidence="2">The sequence shown here is derived from an EMBL/GenBank/DDBJ whole genome shotgun (WGS) entry which is preliminary data.</text>
</comment>
<sequence length="258" mass="28070">MSNVNSNTHHSVVADHYGPRAGDYVTSAVHAAGADLDQIEALLRGRAAARVLDLGCGGGHVSYRAAPLVAEVVAVDVTAEMLDSVARTATERGLTNIRIRQAAAERLPFPDGHFDVVLSRFSTHHWLDAEAGLREARRVLAADGIAVFADVITPAHPLLDTHFQTVELLRDPSHVRNLSVAEWTAALARAGFAVTGLTTRRLRMEFASWTARTRTPEVHARAIRSLQDMASDEVRRHFAIEPDGSFMLEATVFETVPV</sequence>
<gene>
    <name evidence="2" type="ORF">J2851_000169</name>
</gene>
<dbReference type="SUPFAM" id="SSF53335">
    <property type="entry name" value="S-adenosyl-L-methionine-dependent methyltransferases"/>
    <property type="match status" value="1"/>
</dbReference>
<dbReference type="Pfam" id="PF08241">
    <property type="entry name" value="Methyltransf_11"/>
    <property type="match status" value="1"/>
</dbReference>
<keyword evidence="2" id="KW-0489">Methyltransferase</keyword>
<keyword evidence="2" id="KW-0808">Transferase</keyword>
<organism evidence="2 3">
    <name type="scientific">Azospirillum rugosum</name>
    <dbReference type="NCBI Taxonomy" id="416170"/>
    <lineage>
        <taxon>Bacteria</taxon>
        <taxon>Pseudomonadati</taxon>
        <taxon>Pseudomonadota</taxon>
        <taxon>Alphaproteobacteria</taxon>
        <taxon>Rhodospirillales</taxon>
        <taxon>Azospirillaceae</taxon>
        <taxon>Azospirillum</taxon>
    </lineage>
</organism>
<dbReference type="EMBL" id="JAGINP010000001">
    <property type="protein sequence ID" value="MBP2290432.1"/>
    <property type="molecule type" value="Genomic_DNA"/>
</dbReference>
<reference evidence="2 3" key="1">
    <citation type="submission" date="2021-03" db="EMBL/GenBank/DDBJ databases">
        <title>Genomic Encyclopedia of Type Strains, Phase III (KMG-III): the genomes of soil and plant-associated and newly described type strains.</title>
        <authorList>
            <person name="Whitman W."/>
        </authorList>
    </citation>
    <scope>NUCLEOTIDE SEQUENCE [LARGE SCALE GENOMIC DNA]</scope>
    <source>
        <strain evidence="2 3">IMMIB AFH-6</strain>
    </source>
</reference>
<name>A0ABS4SCY5_9PROT</name>
<feature type="domain" description="Methyltransferase type 11" evidence="1">
    <location>
        <begin position="52"/>
        <end position="148"/>
    </location>
</feature>
<evidence type="ECO:0000313" key="2">
    <source>
        <dbReference type="EMBL" id="MBP2290432.1"/>
    </source>
</evidence>
<proteinExistence type="predicted"/>
<keyword evidence="3" id="KW-1185">Reference proteome</keyword>
<accession>A0ABS4SCY5</accession>
<dbReference type="PANTHER" id="PTHR43591">
    <property type="entry name" value="METHYLTRANSFERASE"/>
    <property type="match status" value="1"/>
</dbReference>
<dbReference type="GO" id="GO:0008168">
    <property type="term" value="F:methyltransferase activity"/>
    <property type="evidence" value="ECO:0007669"/>
    <property type="project" value="UniProtKB-KW"/>
</dbReference>
<dbReference type="InterPro" id="IPR029063">
    <property type="entry name" value="SAM-dependent_MTases_sf"/>
</dbReference>
<protein>
    <submittedName>
        <fullName evidence="2">SAM-dependent methyltransferase</fullName>
    </submittedName>
</protein>